<dbReference type="AlphaFoldDB" id="A0A6N3E3J8"/>
<name>A0A6N3E3J8_9ACTN</name>
<gene>
    <name evidence="1" type="ORF">CALFYP39_02086</name>
</gene>
<reference evidence="1" key="1">
    <citation type="submission" date="2019-11" db="EMBL/GenBank/DDBJ databases">
        <authorList>
            <person name="Feng L."/>
        </authorList>
    </citation>
    <scope>NUCLEOTIDE SEQUENCE</scope>
    <source>
        <strain evidence="1">CaerofaciensLFYP39</strain>
    </source>
</reference>
<protein>
    <recommendedName>
        <fullName evidence="2">Type II toxin-antitoxin system RelE/ParE family toxin</fullName>
    </recommendedName>
</protein>
<dbReference type="RefSeq" id="WP_156600717.1">
    <property type="nucleotide sequence ID" value="NZ_CACRTW010000049.1"/>
</dbReference>
<evidence type="ECO:0000313" key="1">
    <source>
        <dbReference type="EMBL" id="VYU34725.1"/>
    </source>
</evidence>
<dbReference type="EMBL" id="CACRTW010000049">
    <property type="protein sequence ID" value="VYU34725.1"/>
    <property type="molecule type" value="Genomic_DNA"/>
</dbReference>
<proteinExistence type="predicted"/>
<sequence length="105" mass="12297">MNRYDVKVPASFWKTLVVLKPKYSHAEYVEVVNAVKGCIDELGRTGMIEESGWDDHVLVHPPYSDGKHREAHTYDDDVLVVYYIRERNRRIRMVGVFDHENIPHS</sequence>
<evidence type="ECO:0008006" key="2">
    <source>
        <dbReference type="Google" id="ProtNLM"/>
    </source>
</evidence>
<organism evidence="1">
    <name type="scientific">Collinsella aerofaciens</name>
    <dbReference type="NCBI Taxonomy" id="74426"/>
    <lineage>
        <taxon>Bacteria</taxon>
        <taxon>Bacillati</taxon>
        <taxon>Actinomycetota</taxon>
        <taxon>Coriobacteriia</taxon>
        <taxon>Coriobacteriales</taxon>
        <taxon>Coriobacteriaceae</taxon>
        <taxon>Collinsella</taxon>
    </lineage>
</organism>
<accession>A0A6N3E3J8</accession>